<gene>
    <name evidence="1" type="ORF">A5892_01810</name>
</gene>
<accession>A0A172YAS1</accession>
<dbReference type="RefSeq" id="WP_064121336.1">
    <property type="nucleotide sequence ID" value="NZ_CP015243.1"/>
</dbReference>
<keyword evidence="2" id="KW-1185">Reference proteome</keyword>
<organism evidence="1 2">
    <name type="scientific">Halotalea alkalilenta</name>
    <dbReference type="NCBI Taxonomy" id="376489"/>
    <lineage>
        <taxon>Bacteria</taxon>
        <taxon>Pseudomonadati</taxon>
        <taxon>Pseudomonadota</taxon>
        <taxon>Gammaproteobacteria</taxon>
        <taxon>Oceanospirillales</taxon>
        <taxon>Halomonadaceae</taxon>
        <taxon>Halotalea</taxon>
    </lineage>
</organism>
<dbReference type="AlphaFoldDB" id="A0A172YAS1"/>
<proteinExistence type="predicted"/>
<sequence>MKHFTMTVAGQSLRFTEEDIDTIQAALVDATQRPGARIQRYGASGLVSVVMLDDRHAANDTAAIEVDY</sequence>
<dbReference type="EMBL" id="CP015243">
    <property type="protein sequence ID" value="ANF56351.1"/>
    <property type="molecule type" value="Genomic_DNA"/>
</dbReference>
<protein>
    <submittedName>
        <fullName evidence="1">Uncharacterized protein</fullName>
    </submittedName>
</protein>
<name>A0A172YAS1_9GAMM</name>
<evidence type="ECO:0000313" key="1">
    <source>
        <dbReference type="EMBL" id="ANF56351.1"/>
    </source>
</evidence>
<evidence type="ECO:0000313" key="2">
    <source>
        <dbReference type="Proteomes" id="UP000077875"/>
    </source>
</evidence>
<dbReference type="Proteomes" id="UP000077875">
    <property type="component" value="Chromosome"/>
</dbReference>
<dbReference type="KEGG" id="haa:A5892_01810"/>
<reference evidence="1 2" key="1">
    <citation type="submission" date="2016-04" db="EMBL/GenBank/DDBJ databases">
        <title>Complete Genome Sequence of Halotalea alkalilenta IHB B 13600.</title>
        <authorList>
            <person name="Swarnkar M.K."/>
            <person name="Sharma A."/>
            <person name="Kaushal K."/>
            <person name="Soni R."/>
            <person name="Rana S."/>
            <person name="Singh A.K."/>
            <person name="Gulati A."/>
        </authorList>
    </citation>
    <scope>NUCLEOTIDE SEQUENCE [LARGE SCALE GENOMIC DNA]</scope>
    <source>
        <strain evidence="1 2">IHB B 13600</strain>
    </source>
</reference>